<dbReference type="InterPro" id="IPR011989">
    <property type="entry name" value="ARM-like"/>
</dbReference>
<dbReference type="SUPFAM" id="SSF48371">
    <property type="entry name" value="ARM repeat"/>
    <property type="match status" value="1"/>
</dbReference>
<accession>A0AAV2TXA0</accession>
<dbReference type="InterPro" id="IPR016024">
    <property type="entry name" value="ARM-type_fold"/>
</dbReference>
<evidence type="ECO:0000313" key="5">
    <source>
        <dbReference type="Proteomes" id="UP001497525"/>
    </source>
</evidence>
<gene>
    <name evidence="4" type="ORF">CDAUBV1_LOCUS17002</name>
</gene>
<evidence type="ECO:0000256" key="3">
    <source>
        <dbReference type="ARBA" id="ARBA00022927"/>
    </source>
</evidence>
<evidence type="ECO:0000313" key="4">
    <source>
        <dbReference type="EMBL" id="CAL5141671.1"/>
    </source>
</evidence>
<proteinExistence type="inferred from homology"/>
<dbReference type="EMBL" id="CAXLJL010000933">
    <property type="protein sequence ID" value="CAL5141671.1"/>
    <property type="molecule type" value="Genomic_DNA"/>
</dbReference>
<evidence type="ECO:0000256" key="1">
    <source>
        <dbReference type="ARBA" id="ARBA00010394"/>
    </source>
</evidence>
<sequence>MEDVTAWHADFNHHLERSYNGDNSDSTQRDPDRRSVLQQRFLRHWRLKRALASVILQFEHPIATFGSEFTPVLIAQLSYPDPESIRCVFDAWWDMDCWQHGELDCLVKLSVIKSIVEQTKRNASVTALRSLAELMRDLCCNEDPLPQEGVYEELIPALKYLIKQTDTEVLYHTALVIDSFVLLGNRQSGLLIDAGILQHLIPLISHSRSDLAFCAMQPVCHFTYGNMEEKQAVWDCGFLNHFPNMVRTGDKCACAWVLSCLSYLAAGNRELHCALFDWGLFPRIRNRADYEDIPTLTVGSLMKYDNCREVPSKVNLCLVDCLSDNLSTAREDNSIELHGLSKILSSAGGQLEEVKKRLEDGHTMQVVYALQWSVNDDESRLSYHIMEDYFG</sequence>
<evidence type="ECO:0000256" key="2">
    <source>
        <dbReference type="ARBA" id="ARBA00022448"/>
    </source>
</evidence>
<dbReference type="PANTHER" id="PTHR23316">
    <property type="entry name" value="IMPORTIN ALPHA"/>
    <property type="match status" value="1"/>
</dbReference>
<keyword evidence="3" id="KW-0653">Protein transport</keyword>
<comment type="similarity">
    <text evidence="1">Belongs to the importin alpha family.</text>
</comment>
<organism evidence="4 5">
    <name type="scientific">Calicophoron daubneyi</name>
    <name type="common">Rumen fluke</name>
    <name type="synonym">Paramphistomum daubneyi</name>
    <dbReference type="NCBI Taxonomy" id="300641"/>
    <lineage>
        <taxon>Eukaryota</taxon>
        <taxon>Metazoa</taxon>
        <taxon>Spiralia</taxon>
        <taxon>Lophotrochozoa</taxon>
        <taxon>Platyhelminthes</taxon>
        <taxon>Trematoda</taxon>
        <taxon>Digenea</taxon>
        <taxon>Plagiorchiida</taxon>
        <taxon>Pronocephalata</taxon>
        <taxon>Paramphistomoidea</taxon>
        <taxon>Paramphistomidae</taxon>
        <taxon>Calicophoron</taxon>
    </lineage>
</organism>
<dbReference type="Gene3D" id="1.25.10.10">
    <property type="entry name" value="Leucine-rich Repeat Variant"/>
    <property type="match status" value="1"/>
</dbReference>
<dbReference type="Proteomes" id="UP001497525">
    <property type="component" value="Unassembled WGS sequence"/>
</dbReference>
<protein>
    <submittedName>
        <fullName evidence="4">Uncharacterized protein</fullName>
    </submittedName>
</protein>
<dbReference type="GO" id="GO:0015031">
    <property type="term" value="P:protein transport"/>
    <property type="evidence" value="ECO:0007669"/>
    <property type="project" value="UniProtKB-KW"/>
</dbReference>
<reference evidence="4" key="1">
    <citation type="submission" date="2024-06" db="EMBL/GenBank/DDBJ databases">
        <authorList>
            <person name="Liu X."/>
            <person name="Lenzi L."/>
            <person name="Haldenby T S."/>
            <person name="Uol C."/>
        </authorList>
    </citation>
    <scope>NUCLEOTIDE SEQUENCE</scope>
</reference>
<dbReference type="AlphaFoldDB" id="A0AAV2TXA0"/>
<name>A0AAV2TXA0_CALDB</name>
<keyword evidence="2" id="KW-0813">Transport</keyword>
<comment type="caution">
    <text evidence="4">The sequence shown here is derived from an EMBL/GenBank/DDBJ whole genome shotgun (WGS) entry which is preliminary data.</text>
</comment>